<dbReference type="Proteomes" id="UP000094256">
    <property type="component" value="Plasmid unnamed"/>
</dbReference>
<evidence type="ECO:0000313" key="3">
    <source>
        <dbReference type="Proteomes" id="UP000094256"/>
    </source>
</evidence>
<dbReference type="RefSeq" id="WP_069207727.1">
    <property type="nucleotide sequence ID" value="NZ_CP014169.1"/>
</dbReference>
<organism evidence="2 3">
    <name type="scientific">Sphingomonas panacis</name>
    <dbReference type="NCBI Taxonomy" id="1560345"/>
    <lineage>
        <taxon>Bacteria</taxon>
        <taxon>Pseudomonadati</taxon>
        <taxon>Pseudomonadota</taxon>
        <taxon>Alphaproteobacteria</taxon>
        <taxon>Sphingomonadales</taxon>
        <taxon>Sphingomonadaceae</taxon>
        <taxon>Sphingomonas</taxon>
    </lineage>
</organism>
<keyword evidence="1" id="KW-0812">Transmembrane</keyword>
<dbReference type="OrthoDB" id="3314528at2"/>
<dbReference type="AlphaFoldDB" id="A0A1B3ZIB2"/>
<name>A0A1B3ZIB2_9SPHN</name>
<keyword evidence="1" id="KW-0472">Membrane</keyword>
<keyword evidence="3" id="KW-1185">Reference proteome</keyword>
<accession>A0A1B3ZIB2</accession>
<reference evidence="2 3" key="1">
    <citation type="submission" date="2016-01" db="EMBL/GenBank/DDBJ databases">
        <title>Complete genome and mega plasmid sequence of Sphingomonas panacis DCY99 elicits systemic resistance in rice to Xanthomonas oryzae.</title>
        <authorList>
            <person name="Kim Y.J."/>
            <person name="Yang D.C."/>
            <person name="Sing P."/>
        </authorList>
    </citation>
    <scope>NUCLEOTIDE SEQUENCE [LARGE SCALE GENOMIC DNA]</scope>
    <source>
        <strain evidence="2 3">DCY99</strain>
        <plasmid evidence="3">Plasmid</plasmid>
    </source>
</reference>
<keyword evidence="1" id="KW-1133">Transmembrane helix</keyword>
<dbReference type="EMBL" id="CP014169">
    <property type="protein sequence ID" value="AOH87157.1"/>
    <property type="molecule type" value="Genomic_DNA"/>
</dbReference>
<keyword evidence="2" id="KW-0614">Plasmid</keyword>
<dbReference type="KEGG" id="span:AWL63_23605"/>
<proteinExistence type="predicted"/>
<geneLocation type="plasmid" evidence="3"/>
<evidence type="ECO:0000256" key="1">
    <source>
        <dbReference type="SAM" id="Phobius"/>
    </source>
</evidence>
<protein>
    <submittedName>
        <fullName evidence="2">Uncharacterized protein</fullName>
    </submittedName>
</protein>
<feature type="transmembrane region" description="Helical" evidence="1">
    <location>
        <begin position="205"/>
        <end position="227"/>
    </location>
</feature>
<gene>
    <name evidence="2" type="ORF">AWL63_23605</name>
</gene>
<evidence type="ECO:0000313" key="2">
    <source>
        <dbReference type="EMBL" id="AOH87157.1"/>
    </source>
</evidence>
<sequence length="242" mass="27287">MSGDAGDRAPERLVNPFFAGWRRYKDAEHDWRLFKETAERAIPDLMTLNADFAALEAYCGFYCHLGIETTVQVEFANRLMGRTTLKGATASEHGATLVYSFGPTGWVAVMLFPPKSELGRVTEDHIYLRIIPASAAKLLEKLPRDLRDLVRYQRVASLDGTPRIGERMRLAWLRYWSRMQVNGQIKAARSAEHVNWALEFSTGQLVLAMIMAVLKPVGVLIVVYLLIRFGMPHLAQILLPKG</sequence>